<dbReference type="InterPro" id="IPR052931">
    <property type="entry name" value="Prophage_regulatory_activator"/>
</dbReference>
<dbReference type="OrthoDB" id="8455288at2"/>
<dbReference type="PANTHER" id="PTHR36154">
    <property type="entry name" value="DNA-BINDING TRANSCRIPTIONAL ACTIVATOR ALPA"/>
    <property type="match status" value="1"/>
</dbReference>
<protein>
    <submittedName>
        <fullName evidence="1">Uncharacterized protein</fullName>
    </submittedName>
</protein>
<reference evidence="1 2" key="1">
    <citation type="submission" date="2012-11" db="EMBL/GenBank/DDBJ databases">
        <title>Genome assembly of Thiorhodococcus sp. AK35.</title>
        <authorList>
            <person name="Nupur N."/>
            <person name="Khatri I."/>
            <person name="Subramanian S."/>
            <person name="Pinnaka A."/>
        </authorList>
    </citation>
    <scope>NUCLEOTIDE SEQUENCE [LARGE SCALE GENOMIC DNA]</scope>
    <source>
        <strain evidence="1 2">AK35</strain>
    </source>
</reference>
<dbReference type="Pfam" id="PF05930">
    <property type="entry name" value="Phage_AlpA"/>
    <property type="match status" value="1"/>
</dbReference>
<dbReference type="EMBL" id="AONC01000035">
    <property type="protein sequence ID" value="EXJ14861.1"/>
    <property type="molecule type" value="Genomic_DNA"/>
</dbReference>
<evidence type="ECO:0000313" key="1">
    <source>
        <dbReference type="EMBL" id="EXJ14861.1"/>
    </source>
</evidence>
<sequence length="69" mass="7714">MASKNTIPPTKRIIRLPEVVERCGLSRSSVYNLMAAGRFPRSIKLSERAVGWRESDIDNWLAGRQSVAA</sequence>
<accession>W9VD13</accession>
<dbReference type="eggNOG" id="COG3311">
    <property type="taxonomic scope" value="Bacteria"/>
</dbReference>
<keyword evidence="2" id="KW-1185">Reference proteome</keyword>
<dbReference type="RefSeq" id="WP_043754062.1">
    <property type="nucleotide sequence ID" value="NZ_AONC01000035.1"/>
</dbReference>
<comment type="caution">
    <text evidence="1">The sequence shown here is derived from an EMBL/GenBank/DDBJ whole genome shotgun (WGS) entry which is preliminary data.</text>
</comment>
<dbReference type="STRING" id="1249627.D779_2067"/>
<name>W9VD13_9GAMM</name>
<dbReference type="InterPro" id="IPR010260">
    <property type="entry name" value="AlpA"/>
</dbReference>
<organism evidence="1 2">
    <name type="scientific">Imhoffiella purpurea</name>
    <dbReference type="NCBI Taxonomy" id="1249627"/>
    <lineage>
        <taxon>Bacteria</taxon>
        <taxon>Pseudomonadati</taxon>
        <taxon>Pseudomonadota</taxon>
        <taxon>Gammaproteobacteria</taxon>
        <taxon>Chromatiales</taxon>
        <taxon>Chromatiaceae</taxon>
        <taxon>Imhoffiella</taxon>
    </lineage>
</organism>
<dbReference type="Gene3D" id="1.10.238.160">
    <property type="match status" value="1"/>
</dbReference>
<proteinExistence type="predicted"/>
<dbReference type="AlphaFoldDB" id="W9VD13"/>
<evidence type="ECO:0000313" key="2">
    <source>
        <dbReference type="Proteomes" id="UP000019460"/>
    </source>
</evidence>
<dbReference type="PANTHER" id="PTHR36154:SF1">
    <property type="entry name" value="DNA-BINDING TRANSCRIPTIONAL ACTIVATOR ALPA"/>
    <property type="match status" value="1"/>
</dbReference>
<gene>
    <name evidence="1" type="ORF">D779_2067</name>
</gene>
<dbReference type="Proteomes" id="UP000019460">
    <property type="component" value="Unassembled WGS sequence"/>
</dbReference>